<feature type="domain" description="Myb-like" evidence="6">
    <location>
        <begin position="1667"/>
        <end position="1723"/>
    </location>
</feature>
<feature type="compositionally biased region" description="Acidic residues" evidence="5">
    <location>
        <begin position="228"/>
        <end position="237"/>
    </location>
</feature>
<dbReference type="Gene3D" id="1.10.10.60">
    <property type="entry name" value="Homeodomain-like"/>
    <property type="match status" value="3"/>
</dbReference>
<feature type="domain" description="HTH myb-type" evidence="8">
    <location>
        <begin position="1679"/>
        <end position="1727"/>
    </location>
</feature>
<feature type="domain" description="Myb-like" evidence="6">
    <location>
        <begin position="296"/>
        <end position="346"/>
    </location>
</feature>
<evidence type="ECO:0000256" key="5">
    <source>
        <dbReference type="SAM" id="MobiDB-lite"/>
    </source>
</evidence>
<feature type="compositionally biased region" description="Polar residues" evidence="5">
    <location>
        <begin position="374"/>
        <end position="384"/>
    </location>
</feature>
<feature type="compositionally biased region" description="Basic and acidic residues" evidence="5">
    <location>
        <begin position="238"/>
        <end position="254"/>
    </location>
</feature>
<dbReference type="GO" id="GO:0000981">
    <property type="term" value="F:DNA-binding transcription factor activity, RNA polymerase II-specific"/>
    <property type="evidence" value="ECO:0007669"/>
    <property type="project" value="TreeGrafter"/>
</dbReference>
<feature type="region of interest" description="Disordered" evidence="5">
    <location>
        <begin position="1567"/>
        <end position="1596"/>
    </location>
</feature>
<evidence type="ECO:0000313" key="10">
    <source>
        <dbReference type="Proteomes" id="UP000266643"/>
    </source>
</evidence>
<dbReference type="Gene3D" id="3.40.50.300">
    <property type="entry name" value="P-loop containing nucleotide triphosphate hydrolases"/>
    <property type="match status" value="1"/>
</dbReference>
<evidence type="ECO:0000256" key="1">
    <source>
        <dbReference type="ARBA" id="ARBA00008913"/>
    </source>
</evidence>
<evidence type="ECO:0008006" key="11">
    <source>
        <dbReference type="Google" id="ProtNLM"/>
    </source>
</evidence>
<dbReference type="SMART" id="SM00573">
    <property type="entry name" value="HSA"/>
    <property type="match status" value="1"/>
</dbReference>
<dbReference type="GO" id="GO:0005634">
    <property type="term" value="C:nucleus"/>
    <property type="evidence" value="ECO:0007669"/>
    <property type="project" value="TreeGrafter"/>
</dbReference>
<accession>A0A397CAX4</accession>
<dbReference type="InterPro" id="IPR014012">
    <property type="entry name" value="HSA_dom"/>
</dbReference>
<feature type="region of interest" description="Disordered" evidence="5">
    <location>
        <begin position="1"/>
        <end position="81"/>
    </location>
</feature>
<feature type="region of interest" description="Disordered" evidence="5">
    <location>
        <begin position="548"/>
        <end position="635"/>
    </location>
</feature>
<feature type="domain" description="HTH myb-type" evidence="8">
    <location>
        <begin position="249"/>
        <end position="299"/>
    </location>
</feature>
<dbReference type="InterPro" id="IPR050560">
    <property type="entry name" value="MYB_TF"/>
</dbReference>
<evidence type="ECO:0000259" key="7">
    <source>
        <dbReference type="PROSITE" id="PS51204"/>
    </source>
</evidence>
<evidence type="ECO:0000259" key="8">
    <source>
        <dbReference type="PROSITE" id="PS51294"/>
    </source>
</evidence>
<feature type="domain" description="Myb-like" evidence="6">
    <location>
        <begin position="244"/>
        <end position="295"/>
    </location>
</feature>
<dbReference type="FunFam" id="1.10.10.60:FF:000010">
    <property type="entry name" value="Transcriptional activator Myb isoform A"/>
    <property type="match status" value="1"/>
</dbReference>
<dbReference type="InterPro" id="IPR009057">
    <property type="entry name" value="Homeodomain-like_sf"/>
</dbReference>
<dbReference type="VEuPathDB" id="FungiDB:H257_00523"/>
<dbReference type="Pfam" id="PF07529">
    <property type="entry name" value="HSA"/>
    <property type="match status" value="1"/>
</dbReference>
<feature type="region of interest" description="Disordered" evidence="5">
    <location>
        <begin position="226"/>
        <end position="254"/>
    </location>
</feature>
<gene>
    <name evidence="9" type="ORF">DYB30_001061</name>
</gene>
<feature type="domain" description="HTH myb-type" evidence="8">
    <location>
        <begin position="300"/>
        <end position="350"/>
    </location>
</feature>
<dbReference type="GO" id="GO:0000978">
    <property type="term" value="F:RNA polymerase II cis-regulatory region sequence-specific DNA binding"/>
    <property type="evidence" value="ECO:0007669"/>
    <property type="project" value="TreeGrafter"/>
</dbReference>
<dbReference type="PROSITE" id="PS50090">
    <property type="entry name" value="MYB_LIKE"/>
    <property type="match status" value="3"/>
</dbReference>
<keyword evidence="2" id="KW-0677">Repeat</keyword>
<dbReference type="SMART" id="SM00717">
    <property type="entry name" value="SANT"/>
    <property type="match status" value="3"/>
</dbReference>
<dbReference type="VEuPathDB" id="FungiDB:H257_12526"/>
<dbReference type="Gene3D" id="3.40.50.10810">
    <property type="entry name" value="Tandem AAA-ATPase domain"/>
    <property type="match status" value="1"/>
</dbReference>
<dbReference type="PROSITE" id="PS51294">
    <property type="entry name" value="HTH_MYB"/>
    <property type="match status" value="3"/>
</dbReference>
<protein>
    <recommendedName>
        <fullName evidence="11">Myb-like DNA-binding protein</fullName>
    </recommendedName>
</protein>
<sequence>MYTQNQLSPRDMQGQGQPQSYSVSGHQQQQQLQQQNERQLQDQFQALPSQDQAKVPSHHQAHGQTSASEQLSHDTRMQEHGQMQGLLNDQLQNQLQLQQQQSHLHAQLQGDLHGQMQNQIQRQMHEQMQEQMQRQMQSQLSPSSMMQQHGGHQSSPYTHAMVHPHIPGLIPGQMGLQLKNQRRHHGISDKGMDNMRLPMATHDMGGMMEPDDLEVRSMASCRLHSGLDYDDDDDDDDEGKKGKGDANSKKPWTREENEKLMQLVKQYGAKRWSLIAMHLPGRVGKQCRERWHNHLNPAVRKDAWTAEEDYVIFECHKNVGNQWAEISKMLPGRTDNAIKNRYYSTMRRMQRQSLRKKGGGGGGCSASARDTKPRSQSMVATSPTTDDRNMFQRGKQFQKLVLSAVGDKVDTNFFSEYDQVVQRQQQHGMMEFGAPSIPGFPSEYNPHGASSFSYDGPLRRHSSTSDAPHINMYQHPPLHLSPTASSMGLPSTTSSYDNQRGIANEEVENIDTVEEVHAPPVIPAASMEDDNNAVNVSRIRTNDVVDTYRRTPDEGTTTAEQEESSDAVVGDAVTSPTTPRNDIHRRKRSLDTTTTTNSHPADASISVPLETPSSVIRSPPRKVLRSSTPGRQYQPPVVTTNVRYLGQQALLALDDKQLPKANAALRTGDSVALTDVLRMHTEKVHQLQKAPSKKRQLPRLKDPLRVKCHWDMLLEEMAWVAADFIEERHWKRAAAWRLARDACDAKSAEKKATEQDKRKLARQVAVQISSFWRAMERIAARYQTRSSPSFDRHISVVKDHPSTSSPRHLLRVGALDGKASLEWMRTGGNPRVRDVVVDLMDTSKRARDAMKANSAVDDMYAHLKLAQFQWNALQFMVALNQGGHNILLNDQLGTGKPYTVSLFLYALSRLQGDDGSGGGDRVPHLIIVPDADVHKWVHYIKVLHPHRRLQLYGGSSVERLRHRRAWDAEYMQSSSSIDTEPVYSVIVAHSVFIQDAAAVFGPQLWQAIVIEDMGQTVDTPLAYTGLRNVSARVVVCEMALDQWASDRTALWGEFLLKHTMLKDEAWNVVEWDDLNLAEAASVQRMMKHAGMPFKDESSCLQIALRALTLGRLRNDMEAQLGKVEEQTVACCMTPSQLKYYNNAVTGFNATADKDTVDHWLRLMLRLRAACNGVDVLQDFDRLSIVDRAMLESCSAKLKAMMELVDRLVHQDKVRVVVYVQSDVMLPAVEYAVTTHLNIPCVRVTGSASSQHRALTHFASKDSVRVAILSSRARTIGSNRAACVYGAQAVVVVDSDWDPMCDAKLRAAWHLLAVNGDVTVYRLYCENSIEASLLRVGSTVSEKLFGEMTPTECIASPLFKYDAVCPSWWSSSVNVDLSKALMNAELVEKYCGNVENVEWYHLEAPLTTGGELDTEEHLLLSNSDELTPVEWYAVHLVQSLKEKQFPRSSKPAPLDTSITAGPDDGVSSFETVVAERKWSLWKQEPTGGLFYDGHEASKRAVVQSLRLDDGMYAGLVHELHAPEPGDVVLDDTRDDVPVSIVYRARKPPSLVPDKLKVASDLKPIKVKKSKVPGKAADESLKRKATAADGKKSTDYEGFPLPEASAGFDDDGFWGDTNLDALDSVSWDDTSILGGIQVQGLPDPAPTKKFKTSAAAASANLLQRPRKQVPEASREGWSFVEEGLLKKLHDVYGGNWNLIAQILTRQAMVKRRSARQCQEKFQRLLAPNKDKPVKVKPLALSPAAVSSRVGLHTGGVLLKYPPTTFGIPPPPIRTNWVLKQPVQDHELRHFRSSMEAVLTSVKKKVAPPPVPIPSTAMGPHESHAVILSTPVLSPDEVINKSKLLATYQATVNGGPPIPPPSFPESSASSLPNSTGVPVSTLLYVIDRMPEIKIQIQSILHRHDCSESQKVALIARLLSVTSQAATAAPSSTSARSLLQS</sequence>
<feature type="compositionally biased region" description="Polar residues" evidence="5">
    <location>
        <begin position="1"/>
        <end position="26"/>
    </location>
</feature>
<comment type="caution">
    <text evidence="9">The sequence shown here is derived from an EMBL/GenBank/DDBJ whole genome shotgun (WGS) entry which is preliminary data.</text>
</comment>
<dbReference type="InterPro" id="IPR038718">
    <property type="entry name" value="SNF2-like_sf"/>
</dbReference>
<dbReference type="SUPFAM" id="SSF46689">
    <property type="entry name" value="Homeodomain-like"/>
    <property type="match status" value="2"/>
</dbReference>
<dbReference type="EMBL" id="QUTD01011479">
    <property type="protein sequence ID" value="RHY39870.1"/>
    <property type="molecule type" value="Genomic_DNA"/>
</dbReference>
<name>A0A397CAX4_APHAT</name>
<dbReference type="PANTHER" id="PTHR45614:SF232">
    <property type="entry name" value="TRANSCRIPTION FACTOR MYB3R-2"/>
    <property type="match status" value="1"/>
</dbReference>
<dbReference type="Proteomes" id="UP000266643">
    <property type="component" value="Unassembled WGS sequence"/>
</dbReference>
<dbReference type="PANTHER" id="PTHR45614">
    <property type="entry name" value="MYB PROTEIN-RELATED"/>
    <property type="match status" value="1"/>
</dbReference>
<dbReference type="InterPro" id="IPR001005">
    <property type="entry name" value="SANT/Myb"/>
</dbReference>
<feature type="domain" description="HSA" evidence="7">
    <location>
        <begin position="697"/>
        <end position="770"/>
    </location>
</feature>
<keyword evidence="3" id="KW-0156">Chromatin regulator</keyword>
<evidence type="ECO:0000256" key="3">
    <source>
        <dbReference type="ARBA" id="ARBA00022853"/>
    </source>
</evidence>
<proteinExistence type="inferred from homology"/>
<dbReference type="SUPFAM" id="SSF52540">
    <property type="entry name" value="P-loop containing nucleoside triphosphate hydrolases"/>
    <property type="match status" value="2"/>
</dbReference>
<dbReference type="PROSITE" id="PS51204">
    <property type="entry name" value="HSA"/>
    <property type="match status" value="1"/>
</dbReference>
<feature type="region of interest" description="Disordered" evidence="5">
    <location>
        <begin position="351"/>
        <end position="389"/>
    </location>
</feature>
<dbReference type="Pfam" id="PF13921">
    <property type="entry name" value="Myb_DNA-bind_6"/>
    <property type="match status" value="2"/>
</dbReference>
<feature type="compositionally biased region" description="Polar residues" evidence="5">
    <location>
        <begin position="625"/>
        <end position="635"/>
    </location>
</feature>
<organism evidence="9 10">
    <name type="scientific">Aphanomyces astaci</name>
    <name type="common">Crayfish plague agent</name>
    <dbReference type="NCBI Taxonomy" id="112090"/>
    <lineage>
        <taxon>Eukaryota</taxon>
        <taxon>Sar</taxon>
        <taxon>Stramenopiles</taxon>
        <taxon>Oomycota</taxon>
        <taxon>Saprolegniomycetes</taxon>
        <taxon>Saprolegniales</taxon>
        <taxon>Verrucalvaceae</taxon>
        <taxon>Aphanomyces</taxon>
    </lineage>
</organism>
<dbReference type="GO" id="GO:0035267">
    <property type="term" value="C:NuA4 histone acetyltransferase complex"/>
    <property type="evidence" value="ECO:0007669"/>
    <property type="project" value="UniProtKB-ARBA"/>
</dbReference>
<reference evidence="9 10" key="1">
    <citation type="submission" date="2018-08" db="EMBL/GenBank/DDBJ databases">
        <title>Aphanomyces genome sequencing and annotation.</title>
        <authorList>
            <person name="Minardi D."/>
            <person name="Oidtmann B."/>
            <person name="Van Der Giezen M."/>
            <person name="Studholme D.J."/>
        </authorList>
    </citation>
    <scope>NUCLEOTIDE SEQUENCE [LARGE SCALE GENOMIC DNA]</scope>
    <source>
        <strain evidence="9 10">D2</strain>
    </source>
</reference>
<keyword evidence="4" id="KW-0238">DNA-binding</keyword>
<evidence type="ECO:0000256" key="2">
    <source>
        <dbReference type="ARBA" id="ARBA00022737"/>
    </source>
</evidence>
<evidence type="ECO:0000313" key="9">
    <source>
        <dbReference type="EMBL" id="RHY39870.1"/>
    </source>
</evidence>
<dbReference type="GO" id="GO:0006325">
    <property type="term" value="P:chromatin organization"/>
    <property type="evidence" value="ECO:0007669"/>
    <property type="project" value="UniProtKB-KW"/>
</dbReference>
<feature type="compositionally biased region" description="Low complexity" evidence="5">
    <location>
        <begin position="27"/>
        <end position="45"/>
    </location>
</feature>
<dbReference type="InterPro" id="IPR027417">
    <property type="entry name" value="P-loop_NTPase"/>
</dbReference>
<dbReference type="CDD" id="cd00167">
    <property type="entry name" value="SANT"/>
    <property type="match status" value="3"/>
</dbReference>
<comment type="similarity">
    <text evidence="1">Belongs to the EAF1 family.</text>
</comment>
<evidence type="ECO:0000256" key="4">
    <source>
        <dbReference type="ARBA" id="ARBA00023125"/>
    </source>
</evidence>
<dbReference type="InterPro" id="IPR017930">
    <property type="entry name" value="Myb_dom"/>
</dbReference>
<evidence type="ECO:0000259" key="6">
    <source>
        <dbReference type="PROSITE" id="PS50090"/>
    </source>
</evidence>